<evidence type="ECO:0000313" key="11">
    <source>
        <dbReference type="EMBL" id="PJC82036.1"/>
    </source>
</evidence>
<gene>
    <name evidence="11" type="ORF">CO007_01680</name>
</gene>
<evidence type="ECO:0000256" key="1">
    <source>
        <dbReference type="ARBA" id="ARBA00001946"/>
    </source>
</evidence>
<dbReference type="GO" id="GO:0006564">
    <property type="term" value="P:L-serine biosynthetic process"/>
    <property type="evidence" value="ECO:0007669"/>
    <property type="project" value="UniProtKB-KW"/>
</dbReference>
<keyword evidence="6" id="KW-0378">Hydrolase</keyword>
<evidence type="ECO:0000256" key="5">
    <source>
        <dbReference type="ARBA" id="ARBA00022723"/>
    </source>
</evidence>
<dbReference type="EMBL" id="PFQK01000032">
    <property type="protein sequence ID" value="PJC82036.1"/>
    <property type="molecule type" value="Genomic_DNA"/>
</dbReference>
<dbReference type="NCBIfam" id="TIGR01488">
    <property type="entry name" value="HAD-SF-IB"/>
    <property type="match status" value="1"/>
</dbReference>
<dbReference type="InterPro" id="IPR023214">
    <property type="entry name" value="HAD_sf"/>
</dbReference>
<evidence type="ECO:0000256" key="9">
    <source>
        <dbReference type="ARBA" id="ARBA00048138"/>
    </source>
</evidence>
<dbReference type="EC" id="3.1.3.3" evidence="3"/>
<proteinExistence type="predicted"/>
<comment type="caution">
    <text evidence="11">The sequence shown here is derived from an EMBL/GenBank/DDBJ whole genome shotgun (WGS) entry which is preliminary data.</text>
</comment>
<evidence type="ECO:0000256" key="6">
    <source>
        <dbReference type="ARBA" id="ARBA00022801"/>
    </source>
</evidence>
<dbReference type="Gene3D" id="1.10.150.210">
    <property type="entry name" value="Phosphoserine phosphatase, domain 2"/>
    <property type="match status" value="1"/>
</dbReference>
<comment type="cofactor">
    <cofactor evidence="1">
        <name>Mg(2+)</name>
        <dbReference type="ChEBI" id="CHEBI:18420"/>
    </cofactor>
</comment>
<comment type="catalytic activity">
    <reaction evidence="9">
        <text>O-phospho-L-serine + H2O = L-serine + phosphate</text>
        <dbReference type="Rhea" id="RHEA:21208"/>
        <dbReference type="ChEBI" id="CHEBI:15377"/>
        <dbReference type="ChEBI" id="CHEBI:33384"/>
        <dbReference type="ChEBI" id="CHEBI:43474"/>
        <dbReference type="ChEBI" id="CHEBI:57524"/>
        <dbReference type="EC" id="3.1.3.3"/>
    </reaction>
</comment>
<dbReference type="AlphaFoldDB" id="A0A2M8GNC0"/>
<dbReference type="PANTHER" id="PTHR43344:SF2">
    <property type="entry name" value="PHOSPHOSERINE PHOSPHATASE"/>
    <property type="match status" value="1"/>
</dbReference>
<protein>
    <recommendedName>
        <fullName evidence="3">phosphoserine phosphatase</fullName>
        <ecNumber evidence="3">3.1.3.3</ecNumber>
    </recommendedName>
</protein>
<evidence type="ECO:0000256" key="4">
    <source>
        <dbReference type="ARBA" id="ARBA00022605"/>
    </source>
</evidence>
<keyword evidence="7" id="KW-0460">Magnesium</keyword>
<evidence type="ECO:0000256" key="8">
    <source>
        <dbReference type="ARBA" id="ARBA00023299"/>
    </source>
</evidence>
<dbReference type="SUPFAM" id="SSF56784">
    <property type="entry name" value="HAD-like"/>
    <property type="match status" value="1"/>
</dbReference>
<evidence type="ECO:0000256" key="10">
    <source>
        <dbReference type="ARBA" id="ARBA00048523"/>
    </source>
</evidence>
<keyword evidence="5" id="KW-0479">Metal-binding</keyword>
<dbReference type="GO" id="GO:0000287">
    <property type="term" value="F:magnesium ion binding"/>
    <property type="evidence" value="ECO:0007669"/>
    <property type="project" value="TreeGrafter"/>
</dbReference>
<name>A0A2M8GNC0_9BACT</name>
<dbReference type="Proteomes" id="UP000229370">
    <property type="component" value="Unassembled WGS sequence"/>
</dbReference>
<keyword evidence="8" id="KW-0718">Serine biosynthesis</keyword>
<evidence type="ECO:0000313" key="12">
    <source>
        <dbReference type="Proteomes" id="UP000229370"/>
    </source>
</evidence>
<dbReference type="GO" id="GO:0036424">
    <property type="term" value="F:L-phosphoserine phosphatase activity"/>
    <property type="evidence" value="ECO:0007669"/>
    <property type="project" value="TreeGrafter"/>
</dbReference>
<comment type="pathway">
    <text evidence="2">Amino-acid biosynthesis; L-serine biosynthesis; L-serine from 3-phospho-D-glycerate: step 3/3.</text>
</comment>
<dbReference type="PANTHER" id="PTHR43344">
    <property type="entry name" value="PHOSPHOSERINE PHOSPHATASE"/>
    <property type="match status" value="1"/>
</dbReference>
<dbReference type="Pfam" id="PF12710">
    <property type="entry name" value="HAD"/>
    <property type="match status" value="1"/>
</dbReference>
<dbReference type="InterPro" id="IPR036412">
    <property type="entry name" value="HAD-like_sf"/>
</dbReference>
<sequence>MGIKKNYYIIDFDSTFVKKEGLEVLAEVALEGNPKKMPILAQIKKITAAGMEGRLSFKESLSRRLRLIKANEYHVGQTADLIKNKITLSFWRNKNFIKKNGGRIYIISGAFRELITPTISLFNIAPNHILANNFIYNQNGEIVGCDEKNPLTQTGGKAKAVASLHLRGVVWAVGDGYTDYEIKKRGAADYFVAYTENVKRPSVVNNADFEVKNFNQLLNLFSN</sequence>
<dbReference type="Gene3D" id="3.40.50.1000">
    <property type="entry name" value="HAD superfamily/HAD-like"/>
    <property type="match status" value="1"/>
</dbReference>
<dbReference type="GO" id="GO:0005737">
    <property type="term" value="C:cytoplasm"/>
    <property type="evidence" value="ECO:0007669"/>
    <property type="project" value="TreeGrafter"/>
</dbReference>
<evidence type="ECO:0000256" key="2">
    <source>
        <dbReference type="ARBA" id="ARBA00005135"/>
    </source>
</evidence>
<dbReference type="InterPro" id="IPR050582">
    <property type="entry name" value="HAD-like_SerB"/>
</dbReference>
<evidence type="ECO:0000256" key="3">
    <source>
        <dbReference type="ARBA" id="ARBA00012640"/>
    </source>
</evidence>
<accession>A0A2M8GNC0</accession>
<evidence type="ECO:0000256" key="7">
    <source>
        <dbReference type="ARBA" id="ARBA00022842"/>
    </source>
</evidence>
<keyword evidence="4" id="KW-0028">Amino-acid biosynthesis</keyword>
<reference evidence="12" key="1">
    <citation type="submission" date="2017-09" db="EMBL/GenBank/DDBJ databases">
        <title>Depth-based differentiation of microbial function through sediment-hosted aquifers and enrichment of novel symbionts in the deep terrestrial subsurface.</title>
        <authorList>
            <person name="Probst A.J."/>
            <person name="Ladd B."/>
            <person name="Jarett J.K."/>
            <person name="Geller-Mcgrath D.E."/>
            <person name="Sieber C.M.K."/>
            <person name="Emerson J.B."/>
            <person name="Anantharaman K."/>
            <person name="Thomas B.C."/>
            <person name="Malmstrom R."/>
            <person name="Stieglmeier M."/>
            <person name="Klingl A."/>
            <person name="Woyke T."/>
            <person name="Ryan C.M."/>
            <person name="Banfield J.F."/>
        </authorList>
    </citation>
    <scope>NUCLEOTIDE SEQUENCE [LARGE SCALE GENOMIC DNA]</scope>
</reference>
<organism evidence="11 12">
    <name type="scientific">Candidatus Roizmanbacteria bacterium CG_4_8_14_3_um_filter_36_10</name>
    <dbReference type="NCBI Taxonomy" id="1974834"/>
    <lineage>
        <taxon>Bacteria</taxon>
        <taxon>Candidatus Roizmaniibacteriota</taxon>
    </lineage>
</organism>
<comment type="catalytic activity">
    <reaction evidence="10">
        <text>O-phospho-D-serine + H2O = D-serine + phosphate</text>
        <dbReference type="Rhea" id="RHEA:24873"/>
        <dbReference type="ChEBI" id="CHEBI:15377"/>
        <dbReference type="ChEBI" id="CHEBI:35247"/>
        <dbReference type="ChEBI" id="CHEBI:43474"/>
        <dbReference type="ChEBI" id="CHEBI:58680"/>
        <dbReference type="EC" id="3.1.3.3"/>
    </reaction>
</comment>